<evidence type="ECO:0000313" key="4">
    <source>
        <dbReference type="Proteomes" id="UP000266906"/>
    </source>
</evidence>
<dbReference type="Proteomes" id="UP000267408">
    <property type="component" value="Unassembled WGS sequence"/>
</dbReference>
<dbReference type="AlphaFoldDB" id="A0A3N4S573"/>
<dbReference type="EMBL" id="RJVJ01000001">
    <property type="protein sequence ID" value="ROR43609.1"/>
    <property type="molecule type" value="Genomic_DNA"/>
</dbReference>
<dbReference type="Proteomes" id="UP000266906">
    <property type="component" value="Unassembled WGS sequence"/>
</dbReference>
<name>A0A3N4S573_9ACTN</name>
<evidence type="ECO:0000256" key="1">
    <source>
        <dbReference type="SAM" id="MobiDB-lite"/>
    </source>
</evidence>
<accession>A0A3N4S573</accession>
<feature type="region of interest" description="Disordered" evidence="1">
    <location>
        <begin position="25"/>
        <end position="91"/>
    </location>
</feature>
<evidence type="ECO:0000313" key="3">
    <source>
        <dbReference type="EMBL" id="RPE33960.1"/>
    </source>
</evidence>
<proteinExistence type="predicted"/>
<evidence type="ECO:0000313" key="5">
    <source>
        <dbReference type="Proteomes" id="UP000267408"/>
    </source>
</evidence>
<sequence>MTKRSTDRMTVLRGTQEVLAHRGMAADPAGFAPPPPPGTAPATRTGPHYGDAVFSHGGRRMPEAAGPAAGPATHTDLPGHRHRGAERHSAH</sequence>
<keyword evidence="4" id="KW-1185">Reference proteome</keyword>
<comment type="caution">
    <text evidence="3">The sequence shown here is derived from an EMBL/GenBank/DDBJ whole genome shotgun (WGS) entry which is preliminary data.</text>
</comment>
<protein>
    <submittedName>
        <fullName evidence="3">Uncharacterized protein</fullName>
    </submittedName>
</protein>
<dbReference type="EMBL" id="RKQG01000001">
    <property type="protein sequence ID" value="RPE33960.1"/>
    <property type="molecule type" value="Genomic_DNA"/>
</dbReference>
<gene>
    <name evidence="3" type="ORF">EDD38_2267</name>
    <name evidence="2" type="ORF">EDD39_1775</name>
</gene>
<accession>A0A8G1XBE4</accession>
<dbReference type="RefSeq" id="WP_123554567.1">
    <property type="nucleotide sequence ID" value="NZ_JBEYIY010000027.1"/>
</dbReference>
<organism evidence="3 4">
    <name type="scientific">Kitasatospora cineracea</name>
    <dbReference type="NCBI Taxonomy" id="88074"/>
    <lineage>
        <taxon>Bacteria</taxon>
        <taxon>Bacillati</taxon>
        <taxon>Actinomycetota</taxon>
        <taxon>Actinomycetes</taxon>
        <taxon>Kitasatosporales</taxon>
        <taxon>Streptomycetaceae</taxon>
        <taxon>Kitasatospora</taxon>
    </lineage>
</organism>
<evidence type="ECO:0000313" key="2">
    <source>
        <dbReference type="EMBL" id="ROR43609.1"/>
    </source>
</evidence>
<reference evidence="4 5" key="1">
    <citation type="submission" date="2018-11" db="EMBL/GenBank/DDBJ databases">
        <title>Sequencing the genomes of 1000 actinobacteria strains.</title>
        <authorList>
            <person name="Klenk H.-P."/>
        </authorList>
    </citation>
    <scope>NUCLEOTIDE SEQUENCE [LARGE SCALE GENOMIC DNA]</scope>
    <source>
        <strain evidence="2 5">DSM 44780</strain>
        <strain evidence="3 4">DSM 44781</strain>
    </source>
</reference>